<dbReference type="Gene3D" id="3.60.20.10">
    <property type="entry name" value="Glutamine Phosphoribosylpyrophosphate, subunit 1, domain 1"/>
    <property type="match status" value="1"/>
</dbReference>
<evidence type="ECO:0000256" key="5">
    <source>
        <dbReference type="ARBA" id="ARBA00022840"/>
    </source>
</evidence>
<evidence type="ECO:0000256" key="3">
    <source>
        <dbReference type="ARBA" id="ARBA00012737"/>
    </source>
</evidence>
<dbReference type="PROSITE" id="PS51278">
    <property type="entry name" value="GATASE_TYPE_2"/>
    <property type="match status" value="1"/>
</dbReference>
<name>A0A1L9NRK7_9RHOB</name>
<dbReference type="GO" id="GO:0006529">
    <property type="term" value="P:asparagine biosynthetic process"/>
    <property type="evidence" value="ECO:0007669"/>
    <property type="project" value="UniProtKB-KW"/>
</dbReference>
<keyword evidence="8" id="KW-0061">Asparagine biosynthesis</keyword>
<keyword evidence="11" id="KW-0436">Ligase</keyword>
<dbReference type="STRING" id="696762.PFRI_38440"/>
<evidence type="ECO:0000259" key="10">
    <source>
        <dbReference type="PROSITE" id="PS51278"/>
    </source>
</evidence>
<dbReference type="GO" id="GO:0004066">
    <property type="term" value="F:asparagine synthase (glutamine-hydrolyzing) activity"/>
    <property type="evidence" value="ECO:0007669"/>
    <property type="project" value="UniProtKB-EC"/>
</dbReference>
<evidence type="ECO:0000256" key="9">
    <source>
        <dbReference type="PIRSR" id="PIRSR001589-2"/>
    </source>
</evidence>
<dbReference type="InterPro" id="IPR033738">
    <property type="entry name" value="AsnB_N"/>
</dbReference>
<reference evidence="11 12" key="1">
    <citation type="submission" date="2016-10" db="EMBL/GenBank/DDBJ databases">
        <title>Genome sequence of Planktotalea frisia SH6-1.</title>
        <authorList>
            <person name="Poehlein A."/>
            <person name="Bakenhus I."/>
            <person name="Voget S."/>
            <person name="Brinkhoff T."/>
            <person name="Simon M."/>
        </authorList>
    </citation>
    <scope>NUCLEOTIDE SEQUENCE [LARGE SCALE GENOMIC DNA]</scope>
    <source>
        <strain evidence="11 12">SH6-1</strain>
    </source>
</reference>
<dbReference type="PANTHER" id="PTHR43284:SF1">
    <property type="entry name" value="ASPARAGINE SYNTHETASE"/>
    <property type="match status" value="1"/>
</dbReference>
<dbReference type="SUPFAM" id="SSF56235">
    <property type="entry name" value="N-terminal nucleophile aminohydrolases (Ntn hydrolases)"/>
    <property type="match status" value="1"/>
</dbReference>
<dbReference type="InterPro" id="IPR051786">
    <property type="entry name" value="ASN_synthetase/amidase"/>
</dbReference>
<sequence length="573" mass="64286">MCGIVGIVGDYVNARGDDAAAKLQHGLQAIARRGPDGEGTWTHDRVMFGHVRLAIVDPDPRSNQPMESDNWTLCYNGEVYNFREIRKTLEGLGHTFVTQSDTEVLLLSLEQWGIEGCLSRIAGMFAFLAHNKATGQTYAARDHMGIKPLLYARDASGTLFLGSSITSIQKMCPDANFTINKTALASYFSLGGVHGSHTCFDGIERLDPAHYMEILPNGDLNIHKYWEPQYQSNFTMVDLIAIVREYQISDVQSALFLSGGVDSSFLACVYDDLDCFHLTSPEEPYAQMVADRFGRKLISVKPDLETYEADVEAATAFHGEPMMSVGIPLAVSREVNKHGYKMAISANGADELFLGYSRTPMPEYTPDYMPLHETPSKQFMVEQLQHIFRDDRNFEMPALRDVFPSMRDIYTQSLAEHRLEGFSVSASHRWVELMTYVLSDLNPTLDAASMYNSVEVRVPFLDHRIVQGVLSWDASVLVTPELGRKAPLKEHIAKYFPQTLYQRTKLGFSIHSEKLDDISKLSEAALKQALKTKTIELQGGTQFGEYERDMIYLGNSLFGFSKWADANCLNTEH</sequence>
<gene>
    <name evidence="11" type="primary">asnB</name>
    <name evidence="11" type="ORF">PFRI_38440</name>
</gene>
<dbReference type="InterPro" id="IPR014729">
    <property type="entry name" value="Rossmann-like_a/b/a_fold"/>
</dbReference>
<dbReference type="RefSeq" id="WP_072632320.1">
    <property type="nucleotide sequence ID" value="NZ_MLCB01000210.1"/>
</dbReference>
<dbReference type="GO" id="GO:0005524">
    <property type="term" value="F:ATP binding"/>
    <property type="evidence" value="ECO:0007669"/>
    <property type="project" value="UniProtKB-KW"/>
</dbReference>
<accession>A0A1L9NRK7</accession>
<dbReference type="CDD" id="cd00712">
    <property type="entry name" value="AsnB"/>
    <property type="match status" value="1"/>
</dbReference>
<dbReference type="Pfam" id="PF13522">
    <property type="entry name" value="GATase_6"/>
    <property type="match status" value="1"/>
</dbReference>
<evidence type="ECO:0000256" key="4">
    <source>
        <dbReference type="ARBA" id="ARBA00022741"/>
    </source>
</evidence>
<keyword evidence="8" id="KW-0028">Amino-acid biosynthesis</keyword>
<comment type="caution">
    <text evidence="11">The sequence shown here is derived from an EMBL/GenBank/DDBJ whole genome shotgun (WGS) entry which is preliminary data.</text>
</comment>
<keyword evidence="12" id="KW-1185">Reference proteome</keyword>
<dbReference type="SUPFAM" id="SSF52402">
    <property type="entry name" value="Adenine nucleotide alpha hydrolases-like"/>
    <property type="match status" value="1"/>
</dbReference>
<feature type="domain" description="Glutamine amidotransferase type-2" evidence="10">
    <location>
        <begin position="2"/>
        <end position="217"/>
    </location>
</feature>
<keyword evidence="4 9" id="KW-0547">Nucleotide-binding</keyword>
<dbReference type="Pfam" id="PF00733">
    <property type="entry name" value="Asn_synthase"/>
    <property type="match status" value="1"/>
</dbReference>
<evidence type="ECO:0000313" key="12">
    <source>
        <dbReference type="Proteomes" id="UP000184514"/>
    </source>
</evidence>
<evidence type="ECO:0000256" key="8">
    <source>
        <dbReference type="PIRSR" id="PIRSR001589-1"/>
    </source>
</evidence>
<dbReference type="PIRSF" id="PIRSF001589">
    <property type="entry name" value="Asn_synthetase_glu-h"/>
    <property type="match status" value="1"/>
</dbReference>
<dbReference type="Proteomes" id="UP000184514">
    <property type="component" value="Unassembled WGS sequence"/>
</dbReference>
<dbReference type="NCBIfam" id="TIGR01536">
    <property type="entry name" value="asn_synth_AEB"/>
    <property type="match status" value="1"/>
</dbReference>
<dbReference type="InterPro" id="IPR006426">
    <property type="entry name" value="Asn_synth_AEB"/>
</dbReference>
<evidence type="ECO:0000256" key="1">
    <source>
        <dbReference type="ARBA" id="ARBA00005187"/>
    </source>
</evidence>
<evidence type="ECO:0000256" key="6">
    <source>
        <dbReference type="ARBA" id="ARBA00022962"/>
    </source>
</evidence>
<dbReference type="AlphaFoldDB" id="A0A1L9NRK7"/>
<comment type="pathway">
    <text evidence="1">Amino-acid biosynthesis; L-asparagine biosynthesis; L-asparagine from L-aspartate (L-Gln route): step 1/1.</text>
</comment>
<dbReference type="EMBL" id="MLCB01000210">
    <property type="protein sequence ID" value="OJI91938.1"/>
    <property type="molecule type" value="Genomic_DNA"/>
</dbReference>
<dbReference type="EC" id="6.3.5.4" evidence="3"/>
<keyword evidence="6 8" id="KW-0315">Glutamine amidotransferase</keyword>
<organism evidence="11 12">
    <name type="scientific">Planktotalea frisia</name>
    <dbReference type="NCBI Taxonomy" id="696762"/>
    <lineage>
        <taxon>Bacteria</taxon>
        <taxon>Pseudomonadati</taxon>
        <taxon>Pseudomonadota</taxon>
        <taxon>Alphaproteobacteria</taxon>
        <taxon>Rhodobacterales</taxon>
        <taxon>Paracoccaceae</taxon>
        <taxon>Planktotalea</taxon>
    </lineage>
</organism>
<dbReference type="Gene3D" id="3.40.50.620">
    <property type="entry name" value="HUPs"/>
    <property type="match status" value="1"/>
</dbReference>
<dbReference type="PANTHER" id="PTHR43284">
    <property type="entry name" value="ASPARAGINE SYNTHETASE (GLUTAMINE-HYDROLYZING)"/>
    <property type="match status" value="1"/>
</dbReference>
<proteinExistence type="inferred from homology"/>
<evidence type="ECO:0000313" key="11">
    <source>
        <dbReference type="EMBL" id="OJI91938.1"/>
    </source>
</evidence>
<comment type="similarity">
    <text evidence="2">Belongs to the asparagine synthetase family.</text>
</comment>
<evidence type="ECO:0000256" key="7">
    <source>
        <dbReference type="ARBA" id="ARBA00048741"/>
    </source>
</evidence>
<keyword evidence="5 9" id="KW-0067">ATP-binding</keyword>
<dbReference type="OrthoDB" id="9763290at2"/>
<dbReference type="CDD" id="cd01991">
    <property type="entry name" value="Asn_synthase_B_C"/>
    <property type="match status" value="1"/>
</dbReference>
<dbReference type="InterPro" id="IPR001962">
    <property type="entry name" value="Asn_synthase"/>
</dbReference>
<dbReference type="InterPro" id="IPR029055">
    <property type="entry name" value="Ntn_hydrolases_N"/>
</dbReference>
<comment type="catalytic activity">
    <reaction evidence="7">
        <text>L-aspartate + L-glutamine + ATP + H2O = L-asparagine + L-glutamate + AMP + diphosphate + H(+)</text>
        <dbReference type="Rhea" id="RHEA:12228"/>
        <dbReference type="ChEBI" id="CHEBI:15377"/>
        <dbReference type="ChEBI" id="CHEBI:15378"/>
        <dbReference type="ChEBI" id="CHEBI:29985"/>
        <dbReference type="ChEBI" id="CHEBI:29991"/>
        <dbReference type="ChEBI" id="CHEBI:30616"/>
        <dbReference type="ChEBI" id="CHEBI:33019"/>
        <dbReference type="ChEBI" id="CHEBI:58048"/>
        <dbReference type="ChEBI" id="CHEBI:58359"/>
        <dbReference type="ChEBI" id="CHEBI:456215"/>
        <dbReference type="EC" id="6.3.5.4"/>
    </reaction>
</comment>
<feature type="binding site" evidence="9">
    <location>
        <position position="101"/>
    </location>
    <ligand>
        <name>L-glutamine</name>
        <dbReference type="ChEBI" id="CHEBI:58359"/>
    </ligand>
</feature>
<protein>
    <recommendedName>
        <fullName evidence="3">asparagine synthase (glutamine-hydrolyzing)</fullName>
        <ecNumber evidence="3">6.3.5.4</ecNumber>
    </recommendedName>
</protein>
<dbReference type="InterPro" id="IPR017932">
    <property type="entry name" value="GATase_2_dom"/>
</dbReference>
<evidence type="ECO:0000256" key="2">
    <source>
        <dbReference type="ARBA" id="ARBA00005752"/>
    </source>
</evidence>
<feature type="active site" description="For GATase activity" evidence="8">
    <location>
        <position position="2"/>
    </location>
</feature>